<feature type="non-terminal residue" evidence="5">
    <location>
        <position position="78"/>
    </location>
</feature>
<gene>
    <name evidence="5" type="ORF">WUBG_18109</name>
</gene>
<sequence length="78" mass="8922">MCGGKNNSLDSVAIEGIDLKINSCDECKKVTEQHLMTQCDKCYKYYHLACLEPPLLKMPKKTSTQGWMCSLIQRCYKN</sequence>
<dbReference type="EMBL" id="ADBV01019900">
    <property type="protein sequence ID" value="EJW70982.1"/>
    <property type="molecule type" value="Genomic_DNA"/>
</dbReference>
<evidence type="ECO:0000313" key="6">
    <source>
        <dbReference type="Proteomes" id="UP000004810"/>
    </source>
</evidence>
<evidence type="ECO:0000256" key="3">
    <source>
        <dbReference type="ARBA" id="ARBA00022833"/>
    </source>
</evidence>
<evidence type="ECO:0000313" key="5">
    <source>
        <dbReference type="EMBL" id="EJW70982.1"/>
    </source>
</evidence>
<dbReference type="SUPFAM" id="SSF57903">
    <property type="entry name" value="FYVE/PHD zinc finger"/>
    <property type="match status" value="1"/>
</dbReference>
<evidence type="ECO:0000259" key="4">
    <source>
        <dbReference type="SMART" id="SM00249"/>
    </source>
</evidence>
<dbReference type="Pfam" id="PF00628">
    <property type="entry name" value="PHD"/>
    <property type="match status" value="1"/>
</dbReference>
<dbReference type="InterPro" id="IPR011011">
    <property type="entry name" value="Znf_FYVE_PHD"/>
</dbReference>
<reference evidence="6" key="1">
    <citation type="submission" date="2012-08" db="EMBL/GenBank/DDBJ databases">
        <title>The Genome Sequence of Wuchereria bancrofti.</title>
        <authorList>
            <person name="Nutman T.B."/>
            <person name="Fink D.L."/>
            <person name="Russ C."/>
            <person name="Young S."/>
            <person name="Zeng Q."/>
            <person name="Koehrsen M."/>
            <person name="Alvarado L."/>
            <person name="Berlin A."/>
            <person name="Chapman S.B."/>
            <person name="Chen Z."/>
            <person name="Freedman E."/>
            <person name="Gellesch M."/>
            <person name="Goldberg J."/>
            <person name="Griggs A."/>
            <person name="Gujja S."/>
            <person name="Heilman E.R."/>
            <person name="Heiman D."/>
            <person name="Hepburn T."/>
            <person name="Howarth C."/>
            <person name="Jen D."/>
            <person name="Larson L."/>
            <person name="Lewis B."/>
            <person name="Mehta T."/>
            <person name="Park D."/>
            <person name="Pearson M."/>
            <person name="Roberts A."/>
            <person name="Saif S."/>
            <person name="Shea T."/>
            <person name="Shenoy N."/>
            <person name="Sisk P."/>
            <person name="Stolte C."/>
            <person name="Sykes S."/>
            <person name="Walk T."/>
            <person name="White J."/>
            <person name="Yandava C."/>
            <person name="Haas B."/>
            <person name="Henn M.R."/>
            <person name="Nusbaum C."/>
            <person name="Birren B."/>
        </authorList>
    </citation>
    <scope>NUCLEOTIDE SEQUENCE [LARGE SCALE GENOMIC DNA]</scope>
    <source>
        <strain evidence="6">NA</strain>
    </source>
</reference>
<evidence type="ECO:0000256" key="1">
    <source>
        <dbReference type="ARBA" id="ARBA00022723"/>
    </source>
</evidence>
<keyword evidence="3" id="KW-0862">Zinc</keyword>
<protein>
    <recommendedName>
        <fullName evidence="4">Zinc finger PHD-type domain-containing protein</fullName>
    </recommendedName>
</protein>
<dbReference type="SMART" id="SM00249">
    <property type="entry name" value="PHD"/>
    <property type="match status" value="1"/>
</dbReference>
<dbReference type="InterPro" id="IPR019787">
    <property type="entry name" value="Znf_PHD-finger"/>
</dbReference>
<dbReference type="Gene3D" id="2.30.30.1150">
    <property type="match status" value="1"/>
</dbReference>
<comment type="caution">
    <text evidence="5">The sequence shown here is derived from an EMBL/GenBank/DDBJ whole genome shotgun (WGS) entry which is preliminary data.</text>
</comment>
<keyword evidence="2" id="KW-0863">Zinc-finger</keyword>
<organism evidence="5 6">
    <name type="scientific">Wuchereria bancrofti</name>
    <dbReference type="NCBI Taxonomy" id="6293"/>
    <lineage>
        <taxon>Eukaryota</taxon>
        <taxon>Metazoa</taxon>
        <taxon>Ecdysozoa</taxon>
        <taxon>Nematoda</taxon>
        <taxon>Chromadorea</taxon>
        <taxon>Rhabditida</taxon>
        <taxon>Spirurina</taxon>
        <taxon>Spiruromorpha</taxon>
        <taxon>Filarioidea</taxon>
        <taxon>Onchocercidae</taxon>
        <taxon>Wuchereria</taxon>
    </lineage>
</organism>
<dbReference type="GO" id="GO:0008270">
    <property type="term" value="F:zinc ion binding"/>
    <property type="evidence" value="ECO:0007669"/>
    <property type="project" value="UniProtKB-KW"/>
</dbReference>
<evidence type="ECO:0000256" key="2">
    <source>
        <dbReference type="ARBA" id="ARBA00022771"/>
    </source>
</evidence>
<dbReference type="AlphaFoldDB" id="J9E218"/>
<keyword evidence="1" id="KW-0479">Metal-binding</keyword>
<dbReference type="Proteomes" id="UP000004810">
    <property type="component" value="Unassembled WGS sequence"/>
</dbReference>
<name>J9E218_WUCBA</name>
<proteinExistence type="predicted"/>
<accession>J9E218</accession>
<feature type="domain" description="Zinc finger PHD-type" evidence="4">
    <location>
        <begin position="23"/>
        <end position="70"/>
    </location>
</feature>
<dbReference type="InterPro" id="IPR001965">
    <property type="entry name" value="Znf_PHD"/>
</dbReference>